<gene>
    <name evidence="1" type="ORF">L9S41_09600</name>
</gene>
<name>A0ABY5ZFK6_9BACT</name>
<dbReference type="Proteomes" id="UP001060414">
    <property type="component" value="Chromosome"/>
</dbReference>
<sequence>MQTFRSLTDIENAHLPPNLHRAVTQAVRTLLDIYGEDYDPEDGSFVVLIDPSTTDAHGHELLGRPWSQALLEGVIYDSATRCFLSCCLFNNEDGVTLIIPDEEWLDADFRAKLVAELNEAGGAP</sequence>
<proteinExistence type="predicted"/>
<evidence type="ECO:0000313" key="2">
    <source>
        <dbReference type="Proteomes" id="UP001060414"/>
    </source>
</evidence>
<reference evidence="1" key="1">
    <citation type="journal article" date="2022" name="Environ. Microbiol.">
        <title>Geoalkalibacter halelectricus SAP #1 sp. nov. possessing extracellular electron transfer and mineral#reducing capabilities from a haloalkaline environment.</title>
        <authorList>
            <person name="Yadav S."/>
            <person name="Singh R."/>
            <person name="Sundharam S.S."/>
            <person name="Chaudhary S."/>
            <person name="Krishnamurthi S."/>
            <person name="Patil S.A."/>
        </authorList>
    </citation>
    <scope>NUCLEOTIDE SEQUENCE</scope>
    <source>
        <strain evidence="1">SAP-1</strain>
    </source>
</reference>
<dbReference type="RefSeq" id="WP_260746306.1">
    <property type="nucleotide sequence ID" value="NZ_CP092109.1"/>
</dbReference>
<keyword evidence="2" id="KW-1185">Reference proteome</keyword>
<accession>A0ABY5ZFK6</accession>
<protein>
    <submittedName>
        <fullName evidence="1">Uncharacterized protein</fullName>
    </submittedName>
</protein>
<organism evidence="1 2">
    <name type="scientific">Geoalkalibacter halelectricus</name>
    <dbReference type="NCBI Taxonomy" id="2847045"/>
    <lineage>
        <taxon>Bacteria</taxon>
        <taxon>Pseudomonadati</taxon>
        <taxon>Thermodesulfobacteriota</taxon>
        <taxon>Desulfuromonadia</taxon>
        <taxon>Desulfuromonadales</taxon>
        <taxon>Geoalkalibacteraceae</taxon>
        <taxon>Geoalkalibacter</taxon>
    </lineage>
</organism>
<dbReference type="EMBL" id="CP092109">
    <property type="protein sequence ID" value="UWZ77957.1"/>
    <property type="molecule type" value="Genomic_DNA"/>
</dbReference>
<evidence type="ECO:0000313" key="1">
    <source>
        <dbReference type="EMBL" id="UWZ77957.1"/>
    </source>
</evidence>